<dbReference type="PANTHER" id="PTHR48312:SF1">
    <property type="entry name" value="SULFOTRANSFERASE"/>
    <property type="match status" value="1"/>
</dbReference>
<gene>
    <name evidence="1" type="ORF">SETTUDRAFT_152332</name>
</gene>
<dbReference type="InterPro" id="IPR027417">
    <property type="entry name" value="P-loop_NTPase"/>
</dbReference>
<keyword evidence="2" id="KW-1185">Reference proteome</keyword>
<protein>
    <submittedName>
        <fullName evidence="1">Uncharacterized protein</fullName>
    </submittedName>
</protein>
<reference evidence="1 2" key="2">
    <citation type="journal article" date="2013" name="PLoS Genet.">
        <title>Comparative genome structure, secondary metabolite, and effector coding capacity across Cochliobolus pathogens.</title>
        <authorList>
            <person name="Condon B.J."/>
            <person name="Leng Y."/>
            <person name="Wu D."/>
            <person name="Bushley K.E."/>
            <person name="Ohm R.A."/>
            <person name="Otillar R."/>
            <person name="Martin J."/>
            <person name="Schackwitz W."/>
            <person name="Grimwood J."/>
            <person name="MohdZainudin N."/>
            <person name="Xue C."/>
            <person name="Wang R."/>
            <person name="Manning V.A."/>
            <person name="Dhillon B."/>
            <person name="Tu Z.J."/>
            <person name="Steffenson B.J."/>
            <person name="Salamov A."/>
            <person name="Sun H."/>
            <person name="Lowry S."/>
            <person name="LaButti K."/>
            <person name="Han J."/>
            <person name="Copeland A."/>
            <person name="Lindquist E."/>
            <person name="Barry K."/>
            <person name="Schmutz J."/>
            <person name="Baker S.E."/>
            <person name="Ciuffetti L.M."/>
            <person name="Grigoriev I.V."/>
            <person name="Zhong S."/>
            <person name="Turgeon B.G."/>
        </authorList>
    </citation>
    <scope>NUCLEOTIDE SEQUENCE [LARGE SCALE GENOMIC DNA]</scope>
    <source>
        <strain evidence="2">28A</strain>
    </source>
</reference>
<dbReference type="OrthoDB" id="3650366at2759"/>
<dbReference type="GeneID" id="19397178"/>
<reference evidence="1 2" key="1">
    <citation type="journal article" date="2012" name="PLoS Pathog.">
        <title>Diverse lifestyles and strategies of plant pathogenesis encoded in the genomes of eighteen Dothideomycetes fungi.</title>
        <authorList>
            <person name="Ohm R.A."/>
            <person name="Feau N."/>
            <person name="Henrissat B."/>
            <person name="Schoch C.L."/>
            <person name="Horwitz B.A."/>
            <person name="Barry K.W."/>
            <person name="Condon B.J."/>
            <person name="Copeland A.C."/>
            <person name="Dhillon B."/>
            <person name="Glaser F."/>
            <person name="Hesse C.N."/>
            <person name="Kosti I."/>
            <person name="LaButti K."/>
            <person name="Lindquist E.A."/>
            <person name="Lucas S."/>
            <person name="Salamov A.A."/>
            <person name="Bradshaw R.E."/>
            <person name="Ciuffetti L."/>
            <person name="Hamelin R.C."/>
            <person name="Kema G.H.J."/>
            <person name="Lawrence C."/>
            <person name="Scott J.A."/>
            <person name="Spatafora J.W."/>
            <person name="Turgeon B.G."/>
            <person name="de Wit P.J.G.M."/>
            <person name="Zhong S."/>
            <person name="Goodwin S.B."/>
            <person name="Grigoriev I.V."/>
        </authorList>
    </citation>
    <scope>NUCLEOTIDE SEQUENCE [LARGE SCALE GENOMIC DNA]</scope>
    <source>
        <strain evidence="2">28A</strain>
    </source>
</reference>
<dbReference type="AlphaFoldDB" id="R0KEA8"/>
<dbReference type="Gene3D" id="3.40.50.300">
    <property type="entry name" value="P-loop containing nucleotide triphosphate hydrolases"/>
    <property type="match status" value="1"/>
</dbReference>
<dbReference type="RefSeq" id="XP_008020519.1">
    <property type="nucleotide sequence ID" value="XM_008022328.1"/>
</dbReference>
<evidence type="ECO:0000313" key="1">
    <source>
        <dbReference type="EMBL" id="EOA91183.1"/>
    </source>
</evidence>
<dbReference type="PANTHER" id="PTHR48312">
    <property type="match status" value="1"/>
</dbReference>
<dbReference type="STRING" id="671987.R0KEA8"/>
<proteinExistence type="predicted"/>
<accession>R0KEA8</accession>
<evidence type="ECO:0000313" key="2">
    <source>
        <dbReference type="Proteomes" id="UP000016935"/>
    </source>
</evidence>
<dbReference type="HOGENOM" id="CLU_033907_2_0_1"/>
<dbReference type="Proteomes" id="UP000016935">
    <property type="component" value="Unassembled WGS sequence"/>
</dbReference>
<dbReference type="eggNOG" id="ENOG502S3K0">
    <property type="taxonomic scope" value="Eukaryota"/>
</dbReference>
<name>R0KEA8_EXST2</name>
<dbReference type="SUPFAM" id="SSF52540">
    <property type="entry name" value="P-loop containing nucleoside triphosphate hydrolases"/>
    <property type="match status" value="1"/>
</dbReference>
<sequence>MPGTIQTQQTAPEAPQCRGIYHLTHPRSASNLFQTMMAKQPGFEASSYKLFEAGVRIFFDVEKGPLSTWPEEERKELQENFQKAFDEMQDEMEEAEKKGKRVLFKEHATYMCATDKLMRRVYEDDETEPMILRQRGASLKAAYTNPTSLPDDFLLSLQPIFQIRNPVLMFPSLVRAQTDMKMGGARSALAKIGLTLEPQRALYDWYLERSRDTNIIPRVIDADDVMNEPETVRRLCLQTGLDPDAVVYEWETRHYDNPLKARFFSTIGSSRGIIPGLDAKGKSVQTEMEKWVKEFGQEDADGLAKRVRDAMPDYEYLYSRRTVADYARGTMVTEALAY</sequence>
<organism evidence="1 2">
    <name type="scientific">Exserohilum turcicum (strain 28A)</name>
    <name type="common">Northern leaf blight fungus</name>
    <name type="synonym">Setosphaeria turcica</name>
    <dbReference type="NCBI Taxonomy" id="671987"/>
    <lineage>
        <taxon>Eukaryota</taxon>
        <taxon>Fungi</taxon>
        <taxon>Dikarya</taxon>
        <taxon>Ascomycota</taxon>
        <taxon>Pezizomycotina</taxon>
        <taxon>Dothideomycetes</taxon>
        <taxon>Pleosporomycetidae</taxon>
        <taxon>Pleosporales</taxon>
        <taxon>Pleosporineae</taxon>
        <taxon>Pleosporaceae</taxon>
        <taxon>Exserohilum</taxon>
    </lineage>
</organism>
<dbReference type="EMBL" id="KB908481">
    <property type="protein sequence ID" value="EOA91183.1"/>
    <property type="molecule type" value="Genomic_DNA"/>
</dbReference>